<dbReference type="OrthoDB" id="5116488at2"/>
<evidence type="ECO:0000313" key="3">
    <source>
        <dbReference type="Proteomes" id="UP000272503"/>
    </source>
</evidence>
<keyword evidence="1" id="KW-0812">Transmembrane</keyword>
<sequence>MTEEDQAVRKLIAAALASLVGAALLFGGAGTLAFWTDSKDAAPLTIQSGSLSIGPIGSEAATWTLGQDVPGGRGSAAVRYTGQALVPGDILTATVNVPVELVGTDMAASLAVSALTVTAASGKAADQGLAQSLVTRVVSVGSAQAGPDGQAPTATIRGDVRTVPVVISATLPWATTSAMSGSVKLAMTYTLTQQPIGAAS</sequence>
<feature type="transmembrane region" description="Helical" evidence="1">
    <location>
        <begin position="12"/>
        <end position="35"/>
    </location>
</feature>
<evidence type="ECO:0000256" key="1">
    <source>
        <dbReference type="SAM" id="Phobius"/>
    </source>
</evidence>
<keyword evidence="3" id="KW-1185">Reference proteome</keyword>
<evidence type="ECO:0000313" key="2">
    <source>
        <dbReference type="EMBL" id="RLP74531.1"/>
    </source>
</evidence>
<accession>A0A3L7A4N1</accession>
<keyword evidence="1" id="KW-0472">Membrane</keyword>
<protein>
    <submittedName>
        <fullName evidence="2">Alternate-type signal peptide domain-containing protein</fullName>
    </submittedName>
</protein>
<dbReference type="NCBIfam" id="TIGR04089">
    <property type="entry name" value="exp_by_SipW_III"/>
    <property type="match status" value="1"/>
</dbReference>
<dbReference type="EMBL" id="RCUX01000010">
    <property type="protein sequence ID" value="RLP74531.1"/>
    <property type="molecule type" value="Genomic_DNA"/>
</dbReference>
<keyword evidence="1" id="KW-1133">Transmembrane helix</keyword>
<name>A0A3L7A4N1_9MICO</name>
<dbReference type="InterPro" id="IPR024006">
    <property type="entry name" value="Alt_signal_exp_actinobact"/>
</dbReference>
<dbReference type="InterPro" id="IPR023833">
    <property type="entry name" value="Signal_pept_SipW-depend-type"/>
</dbReference>
<organism evidence="2 3">
    <name type="scientific">Mycetocola tolaasinivorans</name>
    <dbReference type="NCBI Taxonomy" id="76635"/>
    <lineage>
        <taxon>Bacteria</taxon>
        <taxon>Bacillati</taxon>
        <taxon>Actinomycetota</taxon>
        <taxon>Actinomycetes</taxon>
        <taxon>Micrococcales</taxon>
        <taxon>Microbacteriaceae</taxon>
        <taxon>Mycetocola</taxon>
    </lineage>
</organism>
<dbReference type="AlphaFoldDB" id="A0A3L7A4N1"/>
<dbReference type="Proteomes" id="UP000272503">
    <property type="component" value="Unassembled WGS sequence"/>
</dbReference>
<comment type="caution">
    <text evidence="2">The sequence shown here is derived from an EMBL/GenBank/DDBJ whole genome shotgun (WGS) entry which is preliminary data.</text>
</comment>
<dbReference type="RefSeq" id="WP_121649279.1">
    <property type="nucleotide sequence ID" value="NZ_RCUX01000010.1"/>
</dbReference>
<reference evidence="2 3" key="1">
    <citation type="submission" date="2018-10" db="EMBL/GenBank/DDBJ databases">
        <authorList>
            <person name="Li J."/>
        </authorList>
    </citation>
    <scope>NUCLEOTIDE SEQUENCE [LARGE SCALE GENOMIC DNA]</scope>
    <source>
        <strain evidence="2 3">IF 016277</strain>
    </source>
</reference>
<proteinExistence type="predicted"/>
<dbReference type="NCBIfam" id="TIGR04088">
    <property type="entry name" value="cognate_SipW"/>
    <property type="match status" value="1"/>
</dbReference>
<gene>
    <name evidence="2" type="ORF">D9V32_12630</name>
</gene>